<dbReference type="Gene3D" id="3.30.40.10">
    <property type="entry name" value="Zinc/RING finger domain, C3HC4 (zinc finger)"/>
    <property type="match status" value="1"/>
</dbReference>
<protein>
    <submittedName>
        <fullName evidence="9">E3 ubiquitin-protein ligase MARCH8</fullName>
    </submittedName>
</protein>
<name>A0A5B7EAU0_PORTR</name>
<evidence type="ECO:0000256" key="3">
    <source>
        <dbReference type="ARBA" id="ARBA00004656"/>
    </source>
</evidence>
<evidence type="ECO:0000256" key="7">
    <source>
        <dbReference type="ARBA" id="ARBA00022859"/>
    </source>
</evidence>
<keyword evidence="10" id="KW-1185">Reference proteome</keyword>
<organism evidence="9 10">
    <name type="scientific">Portunus trituberculatus</name>
    <name type="common">Swimming crab</name>
    <name type="synonym">Neptunus trituberculatus</name>
    <dbReference type="NCBI Taxonomy" id="210409"/>
    <lineage>
        <taxon>Eukaryota</taxon>
        <taxon>Metazoa</taxon>
        <taxon>Ecdysozoa</taxon>
        <taxon>Arthropoda</taxon>
        <taxon>Crustacea</taxon>
        <taxon>Multicrustacea</taxon>
        <taxon>Malacostraca</taxon>
        <taxon>Eumalacostraca</taxon>
        <taxon>Eucarida</taxon>
        <taxon>Decapoda</taxon>
        <taxon>Pleocyemata</taxon>
        <taxon>Brachyura</taxon>
        <taxon>Eubrachyura</taxon>
        <taxon>Portunoidea</taxon>
        <taxon>Portunidae</taxon>
        <taxon>Portuninae</taxon>
        <taxon>Portunus</taxon>
    </lineage>
</organism>
<feature type="domain" description="RING-CH-type" evidence="8">
    <location>
        <begin position="9"/>
        <end position="70"/>
    </location>
</feature>
<sequence length="127" mass="14140">MAVVDSWEGKGCEDEFRRICHCEGDAETPLIAPCYCAGSLRYVHQSCLQQWIKSSDTKTCELCKFNFIMHSKIKPFNKVRFQSFSAYACTSRCAAPRGLLSCLTCDSGQASQSTLLKRVSLSSLPLL</sequence>
<dbReference type="OrthoDB" id="264354at2759"/>
<dbReference type="Proteomes" id="UP000324222">
    <property type="component" value="Unassembled WGS sequence"/>
</dbReference>
<gene>
    <name evidence="9" type="primary">march8</name>
    <name evidence="9" type="ORF">E2C01_023736</name>
</gene>
<evidence type="ECO:0000256" key="6">
    <source>
        <dbReference type="ARBA" id="ARBA00022833"/>
    </source>
</evidence>
<accession>A0A5B7EAU0</accession>
<keyword evidence="4" id="KW-0479">Metal-binding</keyword>
<evidence type="ECO:0000256" key="1">
    <source>
        <dbReference type="ARBA" id="ARBA00004127"/>
    </source>
</evidence>
<evidence type="ECO:0000313" key="9">
    <source>
        <dbReference type="EMBL" id="MPC30469.1"/>
    </source>
</evidence>
<reference evidence="9 10" key="1">
    <citation type="submission" date="2019-05" db="EMBL/GenBank/DDBJ databases">
        <title>Another draft genome of Portunus trituberculatus and its Hox gene families provides insights of decapod evolution.</title>
        <authorList>
            <person name="Jeong J.-H."/>
            <person name="Song I."/>
            <person name="Kim S."/>
            <person name="Choi T."/>
            <person name="Kim D."/>
            <person name="Ryu S."/>
            <person name="Kim W."/>
        </authorList>
    </citation>
    <scope>NUCLEOTIDE SEQUENCE [LARGE SCALE GENOMIC DNA]</scope>
    <source>
        <tissue evidence="9">Muscle</tissue>
    </source>
</reference>
<dbReference type="PANTHER" id="PTHR45981">
    <property type="entry name" value="LD02310P"/>
    <property type="match status" value="1"/>
</dbReference>
<dbReference type="GO" id="GO:0002376">
    <property type="term" value="P:immune system process"/>
    <property type="evidence" value="ECO:0007669"/>
    <property type="project" value="UniProtKB-KW"/>
</dbReference>
<evidence type="ECO:0000256" key="4">
    <source>
        <dbReference type="ARBA" id="ARBA00022723"/>
    </source>
</evidence>
<dbReference type="EMBL" id="VSRR010002261">
    <property type="protein sequence ID" value="MPC30469.1"/>
    <property type="molecule type" value="Genomic_DNA"/>
</dbReference>
<dbReference type="GO" id="GO:0008270">
    <property type="term" value="F:zinc ion binding"/>
    <property type="evidence" value="ECO:0007669"/>
    <property type="project" value="UniProtKB-KW"/>
</dbReference>
<dbReference type="GO" id="GO:0005768">
    <property type="term" value="C:endosome"/>
    <property type="evidence" value="ECO:0007669"/>
    <property type="project" value="UniProtKB-SubCell"/>
</dbReference>
<comment type="caution">
    <text evidence="9">The sequence shown here is derived from an EMBL/GenBank/DDBJ whole genome shotgun (WGS) entry which is preliminary data.</text>
</comment>
<keyword evidence="6" id="KW-0862">Zinc</keyword>
<proteinExistence type="predicted"/>
<keyword evidence="5" id="KW-0863">Zinc-finger</keyword>
<dbReference type="PROSITE" id="PS51292">
    <property type="entry name" value="ZF_RING_CH"/>
    <property type="match status" value="1"/>
</dbReference>
<dbReference type="Pfam" id="PF12906">
    <property type="entry name" value="RINGv"/>
    <property type="match status" value="1"/>
</dbReference>
<dbReference type="InterPro" id="IPR013083">
    <property type="entry name" value="Znf_RING/FYVE/PHD"/>
</dbReference>
<keyword evidence="7" id="KW-0391">Immunity</keyword>
<dbReference type="GO" id="GO:0005765">
    <property type="term" value="C:lysosomal membrane"/>
    <property type="evidence" value="ECO:0007669"/>
    <property type="project" value="UniProtKB-SubCell"/>
</dbReference>
<dbReference type="InterPro" id="IPR011016">
    <property type="entry name" value="Znf_RING-CH"/>
</dbReference>
<dbReference type="SUPFAM" id="SSF57850">
    <property type="entry name" value="RING/U-box"/>
    <property type="match status" value="1"/>
</dbReference>
<evidence type="ECO:0000259" key="8">
    <source>
        <dbReference type="PROSITE" id="PS51292"/>
    </source>
</evidence>
<evidence type="ECO:0000256" key="5">
    <source>
        <dbReference type="ARBA" id="ARBA00022771"/>
    </source>
</evidence>
<evidence type="ECO:0000256" key="2">
    <source>
        <dbReference type="ARBA" id="ARBA00004177"/>
    </source>
</evidence>
<comment type="subcellular location">
    <subcellularLocation>
        <location evidence="1">Endomembrane system</location>
        <topology evidence="1">Multi-pass membrane protein</topology>
    </subcellularLocation>
    <subcellularLocation>
        <location evidence="2">Endosome</location>
    </subcellularLocation>
    <subcellularLocation>
        <location evidence="3">Lysosome membrane</location>
    </subcellularLocation>
</comment>
<dbReference type="AlphaFoldDB" id="A0A5B7EAU0"/>
<dbReference type="SMART" id="SM00744">
    <property type="entry name" value="RINGv"/>
    <property type="match status" value="1"/>
</dbReference>
<evidence type="ECO:0000313" key="10">
    <source>
        <dbReference type="Proteomes" id="UP000324222"/>
    </source>
</evidence>